<evidence type="ECO:0000313" key="1">
    <source>
        <dbReference type="EMBL" id="KAE8303598.1"/>
    </source>
</evidence>
<protein>
    <submittedName>
        <fullName evidence="1">Uncharacterized protein</fullName>
    </submittedName>
</protein>
<gene>
    <name evidence="1" type="ORF">GL50803_00112428</name>
</gene>
<dbReference type="HOGENOM" id="CLU_254572_0_0_1"/>
<reference evidence="1 2" key="1">
    <citation type="journal article" date="2007" name="Science">
        <title>Genomic minimalism in the early diverging intestinal parasite Giardia lamblia.</title>
        <authorList>
            <person name="Morrison H.G."/>
            <person name="McArthur A.G."/>
            <person name="Gillin F.D."/>
            <person name="Aley S.B."/>
            <person name="Adam R.D."/>
            <person name="Olsen G.J."/>
            <person name="Best A.A."/>
            <person name="Cande W.Z."/>
            <person name="Chen F."/>
            <person name="Cipriano M.J."/>
            <person name="Davids B.J."/>
            <person name="Dawson S.C."/>
            <person name="Elmendorf H.G."/>
            <person name="Hehl A.B."/>
            <person name="Holder M.E."/>
            <person name="Huse S.M."/>
            <person name="Kim U.U."/>
            <person name="Lasek-Nesselquist E."/>
            <person name="Manning G."/>
            <person name="Nigam A."/>
            <person name="Nixon J.E."/>
            <person name="Palm D."/>
            <person name="Passamaneck N.E."/>
            <person name="Prabhu A."/>
            <person name="Reich C.I."/>
            <person name="Reiner D.S."/>
            <person name="Samuelson J."/>
            <person name="Svard S.G."/>
            <person name="Sogin M.L."/>
        </authorList>
    </citation>
    <scope>NUCLEOTIDE SEQUENCE [LARGE SCALE GENOMIC DNA]</scope>
    <source>
        <strain evidence="1 2">WB C6</strain>
    </source>
</reference>
<evidence type="ECO:0000313" key="2">
    <source>
        <dbReference type="Proteomes" id="UP000001548"/>
    </source>
</evidence>
<name>D3KG54_GIAIC</name>
<organism evidence="1 2">
    <name type="scientific">Giardia intestinalis (strain ATCC 50803 / WB clone C6)</name>
    <name type="common">Giardia lamblia</name>
    <dbReference type="NCBI Taxonomy" id="184922"/>
    <lineage>
        <taxon>Eukaryota</taxon>
        <taxon>Metamonada</taxon>
        <taxon>Diplomonadida</taxon>
        <taxon>Hexamitidae</taxon>
        <taxon>Giardiinae</taxon>
        <taxon>Giardia</taxon>
    </lineage>
</organism>
<comment type="caution">
    <text evidence="1">The sequence shown here is derived from an EMBL/GenBank/DDBJ whole genome shotgun (WGS) entry which is preliminary data.</text>
</comment>
<dbReference type="EMBL" id="AACB03000002">
    <property type="protein sequence ID" value="KAE8303598.1"/>
    <property type="molecule type" value="Genomic_DNA"/>
</dbReference>
<dbReference type="OMA" id="CFQIVAG"/>
<proteinExistence type="predicted"/>
<dbReference type="Proteomes" id="UP000001548">
    <property type="component" value="Unassembled WGS sequence"/>
</dbReference>
<dbReference type="VEuPathDB" id="GiardiaDB:GL50803_112428"/>
<accession>D3KG54</accession>
<keyword evidence="2" id="KW-1185">Reference proteome</keyword>
<sequence length="1397" mass="154161">MRMDDERLQWPPCSVFDRTVCDCLHELESTDVYPWQVVWYLLQVFLPDTAARMKPYMSCSSAMMTILQHKIGSEPLQISFESLSILLQCLSGQAFFRALDVHAKGCSAAFRDLFVEARLGLITLLWEQADDQAPFLLYELMIQLLRAHSSLSLIETCTLLFIPRVSVDTALFAQFLVEIGELLSPNLSVIDTKEKLVEVALLRSVFSLTLLLYAAAPPTCLKAIIYSDLFLATYLPYQFISPMHFALSLCNLLLEPTALSLSMRTMISELILESLNSELTSTLSLMPLTSVIEEGSRISTTCCGELLRSALALLCSETSSLDESHDQSTGLLAVSAFPCMPDYTASMTHLSAPFVELSLLMKDFNSRPHTSNTKSDALFAVSIPPPLMGDTTEVLAKHFSALASQSIWHQAILLAACFQIVAGRLHLEPCDDSSSINLPALNIEVLTTFLGRLFAAESDAVPSALINLNSPTFLSSFHSIHHRQLIGDLYYLQISPRLGRINSIKLWNLLLFNNANLFCTRPLVVCDNDILISRGKAAADLLDFMLSGDITGSEKEKSSRWCSKWMDYLLDVTSMTVRTMSLKSLSSEIPVFLIFSFTLSLQYLSHISTISKMQLNNHTSGATNDAITFDTFVKYLSSTWTLYANPSISAILLLDTYSCDFHDDGLVAMSTVSVLQTLYPVLPRADLNFYNKVGASFLGTTKSVIEFYKRGVASPLHVVFMLLYIIVPEAFPPIHILLGYLLAFSLCPTYQTALPLILSTAPGCLGTYLMNQESVLLSMLYELQTRGPSGSRSTISSLKQRLWRALDKYVASIHCMTLYVSLLIYVSTYELSLLKADQSTGTISNGDSSGAEALERNLKSLLLQHLVGISTIQFTSVIASQRILFTMRAYVISMPALFLDISDSFLERLHCSSITMTNLVHCFSTAWAHSPFIKAVIDPSSFFASLVRLDLEQYCETGNSAQTRLWLINFPQTFISSIEAVVASGAHLSNDTVSDTFTDLLINVLFMAYNTESISRSLTGAHTNDLAAMDGTANSCISTRSFFAHLYQIQIGQFVLELFLQLSHITVLLPTKLPKQPQVLENINLKLEPSIKKQGSSTQTSSTPYTANRYLLYLQLADTVASLCVRVANLYRCKSVWPKARIVRQTTTTVISGVSQVLASVDKVVIDTYLCYEQHGLHPQLQELLCCSPSSLCESENAVARMRLFCSTEVSESLLALGAIEGGAISYMKVYCDAWRLLICAAWIASSVAKGADYNHIPASIVLYHGGLTVCTYCLLRGLFLAKARKNKFTLQTALRSYSQRCTSAKHRLSLSPFYIPGWQPAATDALPLFLTASSPMLHSSLATLRSADIPFALVHFSGAVQHPGSDIIGALTTTLLAEEDSAGELTVHKVTEPACN</sequence>